<organism evidence="1 2">
    <name type="scientific">Haloarcula pellucida</name>
    <dbReference type="NCBI Taxonomy" id="1427151"/>
    <lineage>
        <taxon>Archaea</taxon>
        <taxon>Methanobacteriati</taxon>
        <taxon>Methanobacteriota</taxon>
        <taxon>Stenosarchaea group</taxon>
        <taxon>Halobacteria</taxon>
        <taxon>Halobacteriales</taxon>
        <taxon>Haloarculaceae</taxon>
        <taxon>Haloarcula</taxon>
    </lineage>
</organism>
<evidence type="ECO:0000313" key="2">
    <source>
        <dbReference type="Proteomes" id="UP000605784"/>
    </source>
</evidence>
<reference evidence="1" key="1">
    <citation type="journal article" date="2014" name="Int. J. Syst. Evol. Microbiol.">
        <title>Complete genome sequence of Corynebacterium casei LMG S-19264T (=DSM 44701T), isolated from a smear-ripened cheese.</title>
        <authorList>
            <consortium name="US DOE Joint Genome Institute (JGI-PGF)"/>
            <person name="Walter F."/>
            <person name="Albersmeier A."/>
            <person name="Kalinowski J."/>
            <person name="Ruckert C."/>
        </authorList>
    </citation>
    <scope>NUCLEOTIDE SEQUENCE</scope>
    <source>
        <strain evidence="1">JCM 17820</strain>
    </source>
</reference>
<accession>A0A830GJI2</accession>
<proteinExistence type="predicted"/>
<reference evidence="1" key="2">
    <citation type="submission" date="2020-09" db="EMBL/GenBank/DDBJ databases">
        <authorList>
            <person name="Sun Q."/>
            <person name="Ohkuma M."/>
        </authorList>
    </citation>
    <scope>NUCLEOTIDE SEQUENCE</scope>
    <source>
        <strain evidence="1">JCM 17820</strain>
    </source>
</reference>
<keyword evidence="2" id="KW-1185">Reference proteome</keyword>
<name>A0A830GJI2_9EURY</name>
<dbReference type="Proteomes" id="UP000605784">
    <property type="component" value="Unassembled WGS sequence"/>
</dbReference>
<protein>
    <submittedName>
        <fullName evidence="1">Uncharacterized protein</fullName>
    </submittedName>
</protein>
<sequence length="226" mass="26030">MPESATDRQARSDPPPGIGEAGIERVQTLAAGHRMALWNRSYTFYERYEETTETSNGTVTLLRNEATRVAGPRRYLHRLHRQRYRANETLGQYEQTEFADGERWYERRDDGTVTETSGTLQFTQDQFAAEAAFYIERYVTVSESQTRRVRWNGAEYFRVTGSNGTSPAGRDVQSYTVSLVVDSEGLVHRLDVRYRTETATISYSFWYRRVDQTGVQSPSWVGDRHG</sequence>
<dbReference type="AlphaFoldDB" id="A0A830GJI2"/>
<dbReference type="EMBL" id="BMOU01000001">
    <property type="protein sequence ID" value="GGN86978.1"/>
    <property type="molecule type" value="Genomic_DNA"/>
</dbReference>
<evidence type="ECO:0000313" key="1">
    <source>
        <dbReference type="EMBL" id="GGN86978.1"/>
    </source>
</evidence>
<gene>
    <name evidence="1" type="ORF">GCM10009030_05180</name>
</gene>
<comment type="caution">
    <text evidence="1">The sequence shown here is derived from an EMBL/GenBank/DDBJ whole genome shotgun (WGS) entry which is preliminary data.</text>
</comment>